<sequence length="76" mass="8432">MAPEQAPAGADHQQDPDRRDKDPAPEPAGRRRRNDFGHGRALYTKLRRDGTREASQPSENRRAAGVRDVLTKDGGK</sequence>
<feature type="compositionally biased region" description="Basic and acidic residues" evidence="1">
    <location>
        <begin position="12"/>
        <end position="24"/>
    </location>
</feature>
<organism evidence="2 3">
    <name type="scientific">Aliidongia dinghuensis</name>
    <dbReference type="NCBI Taxonomy" id="1867774"/>
    <lineage>
        <taxon>Bacteria</taxon>
        <taxon>Pseudomonadati</taxon>
        <taxon>Pseudomonadota</taxon>
        <taxon>Alphaproteobacteria</taxon>
        <taxon>Rhodospirillales</taxon>
        <taxon>Dongiaceae</taxon>
        <taxon>Aliidongia</taxon>
    </lineage>
</organism>
<evidence type="ECO:0000256" key="1">
    <source>
        <dbReference type="SAM" id="MobiDB-lite"/>
    </source>
</evidence>
<protein>
    <submittedName>
        <fullName evidence="2">Uncharacterized protein</fullName>
    </submittedName>
</protein>
<proteinExistence type="predicted"/>
<dbReference type="EMBL" id="BMJQ01000028">
    <property type="protein sequence ID" value="GGF48869.1"/>
    <property type="molecule type" value="Genomic_DNA"/>
</dbReference>
<reference evidence="2" key="2">
    <citation type="submission" date="2020-09" db="EMBL/GenBank/DDBJ databases">
        <authorList>
            <person name="Sun Q."/>
            <person name="Zhou Y."/>
        </authorList>
    </citation>
    <scope>NUCLEOTIDE SEQUENCE</scope>
    <source>
        <strain evidence="2">CGMCC 1.15725</strain>
    </source>
</reference>
<dbReference type="AlphaFoldDB" id="A0A8J3E6X8"/>
<keyword evidence="3" id="KW-1185">Reference proteome</keyword>
<feature type="region of interest" description="Disordered" evidence="1">
    <location>
        <begin position="1"/>
        <end position="76"/>
    </location>
</feature>
<evidence type="ECO:0000313" key="3">
    <source>
        <dbReference type="Proteomes" id="UP000646365"/>
    </source>
</evidence>
<name>A0A8J3E6X8_9PROT</name>
<evidence type="ECO:0000313" key="2">
    <source>
        <dbReference type="EMBL" id="GGF48869.1"/>
    </source>
</evidence>
<comment type="caution">
    <text evidence="2">The sequence shown here is derived from an EMBL/GenBank/DDBJ whole genome shotgun (WGS) entry which is preliminary data.</text>
</comment>
<gene>
    <name evidence="2" type="ORF">GCM10011611_64070</name>
</gene>
<dbReference type="Proteomes" id="UP000646365">
    <property type="component" value="Unassembled WGS sequence"/>
</dbReference>
<accession>A0A8J3E6X8</accession>
<reference evidence="2" key="1">
    <citation type="journal article" date="2014" name="Int. J. Syst. Evol. Microbiol.">
        <title>Complete genome sequence of Corynebacterium casei LMG S-19264T (=DSM 44701T), isolated from a smear-ripened cheese.</title>
        <authorList>
            <consortium name="US DOE Joint Genome Institute (JGI-PGF)"/>
            <person name="Walter F."/>
            <person name="Albersmeier A."/>
            <person name="Kalinowski J."/>
            <person name="Ruckert C."/>
        </authorList>
    </citation>
    <scope>NUCLEOTIDE SEQUENCE</scope>
    <source>
        <strain evidence="2">CGMCC 1.15725</strain>
    </source>
</reference>